<sequence length="697" mass="70118">MAPRRSFQRIGALVACGATAVQAAAQSYQLSEEYTADNFFDKFDFFVSTYTSGDSWDATHGYVQYRSQAEAEALGLISTTSSGAVYIGPDTTSTYNASGTGRDSVRMTSKAMYNQGLMIAEFSHMPAQACGAWPAFWSYGSPWLTMGEIDYYEGWDLQGHNRMAMHTNGSLSGACTLTSSGTTGTILTESCVNDEEETGCGVEDDSGVWASSTGATFAMLWTDEAIKVWSWVPSSVPADVTAGAPVPSASGWGEPTMMVEQDNCDLASSFANQQLVFNIDFCGDTAGAPTFWDVSCSALSDTCASYVAENPTAFANTYFEIEGIKYYELGVAATTAVSATQAATQAAATTSAAAAVVTLSTSTLSTSSNSAGLMGGVGSLLESTLGATATSEAAAIVTTSHSHSTGYVYATSVATDDQGSETTVVVTVDTTICPVTAAEASQSSVAAAAASASSAAIVDAQTTTTSPPAASATGGLSAPAAVSSAGTATSESSPVEETSSAVVSSPSGQATSSALNHPNVSTSMRTLTISIPASAISSAAATQATSSESKSKSKAAAASASSATPSIDSSSTEIISLSLYTSATAIVTASASATSGLSTEVISSTTDFGGDDALATATASPTSVSLDWLTAAATGIYSYNATASGVASSTGGASAAKATDTCSGLDCIVVSSSAGRNWQGDASMLALVVFAGIVLLV</sequence>
<proteinExistence type="predicted"/>
<dbReference type="Proteomes" id="UP000241462">
    <property type="component" value="Unassembled WGS sequence"/>
</dbReference>
<evidence type="ECO:0000313" key="5">
    <source>
        <dbReference type="Proteomes" id="UP000241462"/>
    </source>
</evidence>
<name>A0A2T3AAB1_9PEZI</name>
<dbReference type="GO" id="GO:0009251">
    <property type="term" value="P:glucan catabolic process"/>
    <property type="evidence" value="ECO:0007669"/>
    <property type="project" value="TreeGrafter"/>
</dbReference>
<evidence type="ECO:0000313" key="4">
    <source>
        <dbReference type="EMBL" id="PSR88613.1"/>
    </source>
</evidence>
<dbReference type="EMBL" id="KZ678426">
    <property type="protein sequence ID" value="PSR88613.1"/>
    <property type="molecule type" value="Genomic_DNA"/>
</dbReference>
<feature type="chain" id="PRO_5015653273" evidence="2">
    <location>
        <begin position="24"/>
        <end position="697"/>
    </location>
</feature>
<organism evidence="4 5">
    <name type="scientific">Coniella lustricola</name>
    <dbReference type="NCBI Taxonomy" id="2025994"/>
    <lineage>
        <taxon>Eukaryota</taxon>
        <taxon>Fungi</taxon>
        <taxon>Dikarya</taxon>
        <taxon>Ascomycota</taxon>
        <taxon>Pezizomycotina</taxon>
        <taxon>Sordariomycetes</taxon>
        <taxon>Sordariomycetidae</taxon>
        <taxon>Diaporthales</taxon>
        <taxon>Schizoparmaceae</taxon>
        <taxon>Coniella</taxon>
    </lineage>
</organism>
<dbReference type="Pfam" id="PF26113">
    <property type="entry name" value="GH16_XgeA"/>
    <property type="match status" value="1"/>
</dbReference>
<dbReference type="STRING" id="2025994.A0A2T3AAB1"/>
<dbReference type="PANTHER" id="PTHR10963:SF24">
    <property type="entry name" value="GLYCOSIDASE C21B10.07-RELATED"/>
    <property type="match status" value="1"/>
</dbReference>
<accession>A0A2T3AAB1</accession>
<dbReference type="AlphaFoldDB" id="A0A2T3AAB1"/>
<dbReference type="Gene3D" id="2.60.120.200">
    <property type="match status" value="1"/>
</dbReference>
<dbReference type="PANTHER" id="PTHR10963">
    <property type="entry name" value="GLYCOSYL HYDROLASE-RELATED"/>
    <property type="match status" value="1"/>
</dbReference>
<evidence type="ECO:0000256" key="2">
    <source>
        <dbReference type="SAM" id="SignalP"/>
    </source>
</evidence>
<dbReference type="InParanoid" id="A0A2T3AAB1"/>
<dbReference type="GO" id="GO:0004553">
    <property type="term" value="F:hydrolase activity, hydrolyzing O-glycosyl compounds"/>
    <property type="evidence" value="ECO:0007669"/>
    <property type="project" value="InterPro"/>
</dbReference>
<feature type="compositionally biased region" description="Low complexity" evidence="1">
    <location>
        <begin position="487"/>
        <end position="507"/>
    </location>
</feature>
<keyword evidence="5" id="KW-1185">Reference proteome</keyword>
<protein>
    <submittedName>
        <fullName evidence="4">Concanavalin A-like lectin/glucanase domain-containing protein</fullName>
    </submittedName>
</protein>
<dbReference type="InterPro" id="IPR013320">
    <property type="entry name" value="ConA-like_dom_sf"/>
</dbReference>
<reference evidence="4 5" key="1">
    <citation type="journal article" date="2018" name="Mycol. Prog.">
        <title>Coniella lustricola, a new species from submerged detritus.</title>
        <authorList>
            <person name="Raudabaugh D.B."/>
            <person name="Iturriaga T."/>
            <person name="Carver A."/>
            <person name="Mondo S."/>
            <person name="Pangilinan J."/>
            <person name="Lipzen A."/>
            <person name="He G."/>
            <person name="Amirebrahimi M."/>
            <person name="Grigoriev I.V."/>
            <person name="Miller A.N."/>
        </authorList>
    </citation>
    <scope>NUCLEOTIDE SEQUENCE [LARGE SCALE GENOMIC DNA]</scope>
    <source>
        <strain evidence="4 5">B22-T-1</strain>
    </source>
</reference>
<dbReference type="GO" id="GO:0030246">
    <property type="term" value="F:carbohydrate binding"/>
    <property type="evidence" value="ECO:0007669"/>
    <property type="project" value="UniProtKB-KW"/>
</dbReference>
<evidence type="ECO:0000256" key="1">
    <source>
        <dbReference type="SAM" id="MobiDB-lite"/>
    </source>
</evidence>
<keyword evidence="4" id="KW-0430">Lectin</keyword>
<dbReference type="SUPFAM" id="SSF49899">
    <property type="entry name" value="Concanavalin A-like lectins/glucanases"/>
    <property type="match status" value="1"/>
</dbReference>
<evidence type="ECO:0000259" key="3">
    <source>
        <dbReference type="PROSITE" id="PS51762"/>
    </source>
</evidence>
<feature type="signal peptide" evidence="2">
    <location>
        <begin position="1"/>
        <end position="23"/>
    </location>
</feature>
<dbReference type="OrthoDB" id="192832at2759"/>
<gene>
    <name evidence="4" type="ORF">BD289DRAFT_431866</name>
</gene>
<keyword evidence="2" id="KW-0732">Signal</keyword>
<feature type="region of interest" description="Disordered" evidence="1">
    <location>
        <begin position="464"/>
        <end position="519"/>
    </location>
</feature>
<feature type="compositionally biased region" description="Polar residues" evidence="1">
    <location>
        <begin position="508"/>
        <end position="519"/>
    </location>
</feature>
<feature type="domain" description="GH16" evidence="3">
    <location>
        <begin position="43"/>
        <end position="294"/>
    </location>
</feature>
<dbReference type="InterPro" id="IPR050546">
    <property type="entry name" value="Glycosyl_Hydrlase_16"/>
</dbReference>
<feature type="compositionally biased region" description="Low complexity" evidence="1">
    <location>
        <begin position="464"/>
        <end position="473"/>
    </location>
</feature>
<dbReference type="PROSITE" id="PS51762">
    <property type="entry name" value="GH16_2"/>
    <property type="match status" value="1"/>
</dbReference>
<dbReference type="InterPro" id="IPR000757">
    <property type="entry name" value="Beta-glucanase-like"/>
</dbReference>